<reference evidence="1" key="1">
    <citation type="submission" date="2024-06" db="EMBL/GenBank/DDBJ databases">
        <authorList>
            <person name="Atkinson C."/>
            <person name="McLean J."/>
            <person name="Gallagher L."/>
            <person name="Bor B."/>
            <person name="Mougous J."/>
        </authorList>
    </citation>
    <scope>NUCLEOTIDE SEQUENCE</scope>
    <source>
        <strain evidence="1">TM7-074</strain>
    </source>
</reference>
<dbReference type="GO" id="GO:0005737">
    <property type="term" value="C:cytoplasm"/>
    <property type="evidence" value="ECO:0007669"/>
    <property type="project" value="TreeGrafter"/>
</dbReference>
<dbReference type="PANTHER" id="PTHR45982:SF1">
    <property type="entry name" value="REGULATOR OF CHROMOSOME CONDENSATION"/>
    <property type="match status" value="1"/>
</dbReference>
<dbReference type="Pfam" id="PF00415">
    <property type="entry name" value="RCC1"/>
    <property type="match status" value="3"/>
</dbReference>
<protein>
    <recommendedName>
        <fullName evidence="2">Chromosome condensation regulator RCC1</fullName>
    </recommendedName>
</protein>
<gene>
    <name evidence="1" type="ORF">TM074_02995</name>
</gene>
<dbReference type="InterPro" id="IPR051553">
    <property type="entry name" value="Ran_GTPase-activating"/>
</dbReference>
<dbReference type="AlphaFoldDB" id="A0AB39JA85"/>
<dbReference type="InterPro" id="IPR009091">
    <property type="entry name" value="RCC1/BLIP-II"/>
</dbReference>
<dbReference type="SUPFAM" id="SSF50985">
    <property type="entry name" value="RCC1/BLIP-II"/>
    <property type="match status" value="1"/>
</dbReference>
<dbReference type="PANTHER" id="PTHR45982">
    <property type="entry name" value="REGULATOR OF CHROMOSOME CONDENSATION"/>
    <property type="match status" value="1"/>
</dbReference>
<dbReference type="PRINTS" id="PR00633">
    <property type="entry name" value="RCCNDNSATION"/>
</dbReference>
<evidence type="ECO:0008006" key="2">
    <source>
        <dbReference type="Google" id="ProtNLM"/>
    </source>
</evidence>
<dbReference type="RefSeq" id="WP_369000223.1">
    <property type="nucleotide sequence ID" value="NZ_CP158487.1"/>
</dbReference>
<evidence type="ECO:0000313" key="1">
    <source>
        <dbReference type="EMBL" id="XDN89647.1"/>
    </source>
</evidence>
<dbReference type="Gene3D" id="2.130.10.30">
    <property type="entry name" value="Regulator of chromosome condensation 1/beta-lactamase-inhibitor protein II"/>
    <property type="match status" value="2"/>
</dbReference>
<dbReference type="PROSITE" id="PS50012">
    <property type="entry name" value="RCC1_3"/>
    <property type="match status" value="5"/>
</dbReference>
<dbReference type="GO" id="GO:0005085">
    <property type="term" value="F:guanyl-nucleotide exchange factor activity"/>
    <property type="evidence" value="ECO:0007669"/>
    <property type="project" value="TreeGrafter"/>
</dbReference>
<organism evidence="1">
    <name type="scientific">Candidatus Nanosynbacter sp. TM7-074</name>
    <dbReference type="NCBI Taxonomy" id="3158573"/>
    <lineage>
        <taxon>Bacteria</taxon>
        <taxon>Candidatus Saccharimonadota</taxon>
        <taxon>Candidatus Saccharimonadia</taxon>
        <taxon>Candidatus Nanosynbacterales</taxon>
        <taxon>Candidatus Nanosynbacteraceae</taxon>
        <taxon>Candidatus Nanosynbacter</taxon>
    </lineage>
</organism>
<accession>A0AB39JA85</accession>
<dbReference type="InterPro" id="IPR000408">
    <property type="entry name" value="Reg_chr_condens"/>
</dbReference>
<dbReference type="EMBL" id="CP158487">
    <property type="protein sequence ID" value="XDN89647.1"/>
    <property type="molecule type" value="Genomic_DNA"/>
</dbReference>
<proteinExistence type="predicted"/>
<name>A0AB39JA85_9BACT</name>
<dbReference type="Pfam" id="PF13540">
    <property type="entry name" value="RCC1_2"/>
    <property type="match status" value="2"/>
</dbReference>
<sequence>MIRKKDGYSLVLIVLMSTFILVVLAGAMRVVTQSYVYSQEEYYYKLAQEAGEAGTAYANACLDANNAEQSWAPAAGSAGLLRPETDCLGAVKFSGNKYVFENGKLRTNFEVGKLEASTKASALSAATAQISAIGRTEVMSGSRVIKTYTVIVKKSVTWPADIDATRTVSGTNRTCAILSNNIWCWGKNNMGQLGDGTTSDSNIPVKVRSIGDMKYGKIIDIFTAQHHSCVLTQLGSNKKVYCWGDNRSGQLGNSDFGSSYSAVPIEIKVVGTAAISDFSGNKISAIGGTGDTSCAIASGKVYCWGGNDRGQLGYGSPGSPGYSAAPAMINSGGPNRIPNNYSATKLSTGGSRSRTMCVITTEKRAYCWGQAKFGQLGVGPIASDNYSLATRVKGLEDVADISQDGYWWTKDPDYVTHTCAIANAGRVYCWGGAGLGQSGSPGGGNPRKHLQPAEVHGLPGTALQVEVGISHSCALMNNGGKREVYCWGNNEMGQLGANKEYNNPPSGIRWTYGPIKVEEGLPAGERIVRMSAGANRGCAIMTNKRSYCWGLNDNGQIGDGTNINRISPTESLFLRPVQNRYVY</sequence>